<name>D6PJ87_9ZZZZ</name>
<protein>
    <submittedName>
        <fullName evidence="1">Uncharacterized protein</fullName>
    </submittedName>
</protein>
<reference evidence="1" key="1">
    <citation type="journal article" date="2010" name="ISME J.">
        <title>Metagenome of the Mediterranean deep chlorophyll maximum studied by direct and fosmid library 454 pyrosequencing.</title>
        <authorList>
            <person name="Ghai R."/>
            <person name="Martin-Cuadrado A.B."/>
            <person name="Molto A.G."/>
            <person name="Heredia I.G."/>
            <person name="Cabrera R."/>
            <person name="Martin J."/>
            <person name="Verdu M."/>
            <person name="Deschamps P."/>
            <person name="Moreira D."/>
            <person name="Lopez-Garcia P."/>
            <person name="Mira A."/>
            <person name="Rodriguez-Valera F."/>
        </authorList>
    </citation>
    <scope>NUCLEOTIDE SEQUENCE</scope>
</reference>
<dbReference type="AlphaFoldDB" id="D6PJ87"/>
<proteinExistence type="predicted"/>
<evidence type="ECO:0000313" key="1">
    <source>
        <dbReference type="EMBL" id="ADD95788.1"/>
    </source>
</evidence>
<sequence length="53" mass="5944">MFRDILELAVCIHFAQIGRGDNLGACNRGEEDVRGRFNSIDGIETAELHTRIL</sequence>
<dbReference type="EMBL" id="GU943097">
    <property type="protein sequence ID" value="ADD95788.1"/>
    <property type="molecule type" value="Genomic_DNA"/>
</dbReference>
<organism evidence="1">
    <name type="scientific">uncultured organism MedDCM-OCT-S08-C288</name>
    <dbReference type="NCBI Taxonomy" id="743637"/>
    <lineage>
        <taxon>unclassified sequences</taxon>
        <taxon>environmental samples</taxon>
    </lineage>
</organism>
<accession>D6PJ87</accession>